<organism evidence="1 2">
    <name type="scientific">Portunus trituberculatus</name>
    <name type="common">Swimming crab</name>
    <name type="synonym">Neptunus trituberculatus</name>
    <dbReference type="NCBI Taxonomy" id="210409"/>
    <lineage>
        <taxon>Eukaryota</taxon>
        <taxon>Metazoa</taxon>
        <taxon>Ecdysozoa</taxon>
        <taxon>Arthropoda</taxon>
        <taxon>Crustacea</taxon>
        <taxon>Multicrustacea</taxon>
        <taxon>Malacostraca</taxon>
        <taxon>Eumalacostraca</taxon>
        <taxon>Eucarida</taxon>
        <taxon>Decapoda</taxon>
        <taxon>Pleocyemata</taxon>
        <taxon>Brachyura</taxon>
        <taxon>Eubrachyura</taxon>
        <taxon>Portunoidea</taxon>
        <taxon>Portunidae</taxon>
        <taxon>Portuninae</taxon>
        <taxon>Portunus</taxon>
    </lineage>
</organism>
<evidence type="ECO:0000313" key="2">
    <source>
        <dbReference type="Proteomes" id="UP000324222"/>
    </source>
</evidence>
<dbReference type="Gene3D" id="2.130.10.10">
    <property type="entry name" value="YVTN repeat-like/Quinoprotein amine dehydrogenase"/>
    <property type="match status" value="1"/>
</dbReference>
<dbReference type="OrthoDB" id="433457at2759"/>
<reference evidence="1 2" key="1">
    <citation type="submission" date="2019-05" db="EMBL/GenBank/DDBJ databases">
        <title>Another draft genome of Portunus trituberculatus and its Hox gene families provides insights of decapod evolution.</title>
        <authorList>
            <person name="Jeong J.-H."/>
            <person name="Song I."/>
            <person name="Kim S."/>
            <person name="Choi T."/>
            <person name="Kim D."/>
            <person name="Ryu S."/>
            <person name="Kim W."/>
        </authorList>
    </citation>
    <scope>NUCLEOTIDE SEQUENCE [LARGE SCALE GENOMIC DNA]</scope>
    <source>
        <tissue evidence="1">Muscle</tissue>
    </source>
</reference>
<dbReference type="AlphaFoldDB" id="A0A5B7G7E1"/>
<gene>
    <name evidence="1" type="primary">ddb1_0</name>
    <name evidence="1" type="ORF">E2C01_047414</name>
</gene>
<dbReference type="Proteomes" id="UP000324222">
    <property type="component" value="Unassembled WGS sequence"/>
</dbReference>
<comment type="caution">
    <text evidence="1">The sequence shown here is derived from an EMBL/GenBank/DDBJ whole genome shotgun (WGS) entry which is preliminary data.</text>
</comment>
<dbReference type="EMBL" id="VSRR010011687">
    <property type="protein sequence ID" value="MPC53519.1"/>
    <property type="molecule type" value="Genomic_DNA"/>
</dbReference>
<keyword evidence="2" id="KW-1185">Reference proteome</keyword>
<name>A0A5B7G7E1_PORTR</name>
<proteinExistence type="predicted"/>
<dbReference type="InterPro" id="IPR015943">
    <property type="entry name" value="WD40/YVTN_repeat-like_dom_sf"/>
</dbReference>
<sequence length="82" mass="8899">MSDAIPVIVHFRMLLNLQEASKVTGTSCRLVNENTGQLVCEWRPPEGRNISVVAANVNQVVAAAGQLIYYIVIHPGALKLEA</sequence>
<protein>
    <submittedName>
        <fullName evidence="1">DNA damage-binding protein 1</fullName>
    </submittedName>
</protein>
<evidence type="ECO:0000313" key="1">
    <source>
        <dbReference type="EMBL" id="MPC53519.1"/>
    </source>
</evidence>
<accession>A0A5B7G7E1</accession>